<protein>
    <recommendedName>
        <fullName evidence="4">Pantoate--beta-alanine ligase</fullName>
        <ecNumber evidence="3">6.3.2.1</ecNumber>
    </recommendedName>
    <alternativeName>
        <fullName evidence="10">Pantoate-activating enzyme</fullName>
    </alternativeName>
    <alternativeName>
        <fullName evidence="9">Pantothenate synthetase</fullName>
    </alternativeName>
</protein>
<dbReference type="STRING" id="905079.L1IBU6"/>
<dbReference type="OrthoDB" id="2020436at2759"/>
<proteinExistence type="inferred from homology"/>
<evidence type="ECO:0000256" key="3">
    <source>
        <dbReference type="ARBA" id="ARBA00012219"/>
    </source>
</evidence>
<organism evidence="12">
    <name type="scientific">Guillardia theta (strain CCMP2712)</name>
    <name type="common">Cryptophyte</name>
    <dbReference type="NCBI Taxonomy" id="905079"/>
    <lineage>
        <taxon>Eukaryota</taxon>
        <taxon>Cryptophyceae</taxon>
        <taxon>Pyrenomonadales</taxon>
        <taxon>Geminigeraceae</taxon>
        <taxon>Guillardia</taxon>
    </lineage>
</organism>
<evidence type="ECO:0000256" key="6">
    <source>
        <dbReference type="ARBA" id="ARBA00022655"/>
    </source>
</evidence>
<dbReference type="Gene3D" id="3.40.50.620">
    <property type="entry name" value="HUPs"/>
    <property type="match status" value="1"/>
</dbReference>
<accession>L1IBU6</accession>
<sequence>MLTSSSISEYRAWRKSLKLKDGELVGFFPTMGALHEGHLDLCRAAKEKCAVVVSSIFVNPAQFAPHEDLDKYPRQQEEDLKKLRELGVDMVFLPNNEIMYPPGYDTWVQADVGSGRNEGAVRPHFFRGVATVCTKLFNIVQPDMVFFGQKDAQQCVVIQHIVRDLNMDIEVVIVPTRREADGLAMSSRNQYLTGEMRAKAPVVYKALCKAKEMIEASKERNADKVREGMKEVLSQEPLVQIQYASVLSTDTLLEVEEVESKVLIAIAVMLGSTRLIDNMIVHSG</sequence>
<dbReference type="GO" id="GO:0004592">
    <property type="term" value="F:pantoate-beta-alanine ligase activity"/>
    <property type="evidence" value="ECO:0007669"/>
    <property type="project" value="UniProtKB-EC"/>
</dbReference>
<evidence type="ECO:0000256" key="5">
    <source>
        <dbReference type="ARBA" id="ARBA00022598"/>
    </source>
</evidence>
<evidence type="ECO:0000256" key="1">
    <source>
        <dbReference type="ARBA" id="ARBA00004990"/>
    </source>
</evidence>
<evidence type="ECO:0000256" key="8">
    <source>
        <dbReference type="ARBA" id="ARBA00022840"/>
    </source>
</evidence>
<dbReference type="GO" id="GO:0005524">
    <property type="term" value="F:ATP binding"/>
    <property type="evidence" value="ECO:0007669"/>
    <property type="project" value="UniProtKB-KW"/>
</dbReference>
<dbReference type="KEGG" id="gtt:GUITHDRAFT_147933"/>
<keyword evidence="6" id="KW-0566">Pantothenate biosynthesis</keyword>
<dbReference type="GeneID" id="17290154"/>
<comment type="similarity">
    <text evidence="2">Belongs to the pantothenate synthetase family.</text>
</comment>
<comment type="catalytic activity">
    <reaction evidence="11">
        <text>(R)-pantoate + beta-alanine + ATP = (R)-pantothenate + AMP + diphosphate + H(+)</text>
        <dbReference type="Rhea" id="RHEA:10912"/>
        <dbReference type="ChEBI" id="CHEBI:15378"/>
        <dbReference type="ChEBI" id="CHEBI:15980"/>
        <dbReference type="ChEBI" id="CHEBI:29032"/>
        <dbReference type="ChEBI" id="CHEBI:30616"/>
        <dbReference type="ChEBI" id="CHEBI:33019"/>
        <dbReference type="ChEBI" id="CHEBI:57966"/>
        <dbReference type="ChEBI" id="CHEBI:456215"/>
        <dbReference type="EC" id="6.3.2.1"/>
    </reaction>
</comment>
<evidence type="ECO:0000256" key="4">
    <source>
        <dbReference type="ARBA" id="ARBA00015647"/>
    </source>
</evidence>
<comment type="pathway">
    <text evidence="1">Cofactor biosynthesis; (R)-pantothenate biosynthesis; (R)-pantothenate from (R)-pantoate and beta-alanine: step 1/1.</text>
</comment>
<evidence type="ECO:0000256" key="10">
    <source>
        <dbReference type="ARBA" id="ARBA00032806"/>
    </source>
</evidence>
<keyword evidence="5" id="KW-0436">Ligase</keyword>
<dbReference type="PaxDb" id="55529-EKX33389"/>
<dbReference type="SUPFAM" id="SSF52374">
    <property type="entry name" value="Nucleotidylyl transferase"/>
    <property type="match status" value="1"/>
</dbReference>
<reference evidence="13" key="3">
    <citation type="submission" date="2015-06" db="UniProtKB">
        <authorList>
            <consortium name="EnsemblProtists"/>
        </authorList>
    </citation>
    <scope>IDENTIFICATION</scope>
</reference>
<dbReference type="UniPathway" id="UPA00028">
    <property type="reaction ID" value="UER00005"/>
</dbReference>
<dbReference type="EMBL" id="JH993143">
    <property type="protein sequence ID" value="EKX33389.1"/>
    <property type="molecule type" value="Genomic_DNA"/>
</dbReference>
<evidence type="ECO:0000256" key="11">
    <source>
        <dbReference type="ARBA" id="ARBA00048258"/>
    </source>
</evidence>
<dbReference type="HOGENOM" id="CLU_047148_0_0_1"/>
<reference evidence="14" key="2">
    <citation type="submission" date="2012-11" db="EMBL/GenBank/DDBJ databases">
        <authorList>
            <person name="Kuo A."/>
            <person name="Curtis B.A."/>
            <person name="Tanifuji G."/>
            <person name="Burki F."/>
            <person name="Gruber A."/>
            <person name="Irimia M."/>
            <person name="Maruyama S."/>
            <person name="Arias M.C."/>
            <person name="Ball S.G."/>
            <person name="Gile G.H."/>
            <person name="Hirakawa Y."/>
            <person name="Hopkins J.F."/>
            <person name="Rensing S.A."/>
            <person name="Schmutz J."/>
            <person name="Symeonidi A."/>
            <person name="Elias M."/>
            <person name="Eveleigh R.J."/>
            <person name="Herman E.K."/>
            <person name="Klute M.J."/>
            <person name="Nakayama T."/>
            <person name="Obornik M."/>
            <person name="Reyes-Prieto A."/>
            <person name="Armbrust E.V."/>
            <person name="Aves S.J."/>
            <person name="Beiko R.G."/>
            <person name="Coutinho P."/>
            <person name="Dacks J.B."/>
            <person name="Durnford D.G."/>
            <person name="Fast N.M."/>
            <person name="Green B.R."/>
            <person name="Grisdale C."/>
            <person name="Hempe F."/>
            <person name="Henrissat B."/>
            <person name="Hoppner M.P."/>
            <person name="Ishida K.-I."/>
            <person name="Kim E."/>
            <person name="Koreny L."/>
            <person name="Kroth P.G."/>
            <person name="Liu Y."/>
            <person name="Malik S.-B."/>
            <person name="Maier U.G."/>
            <person name="McRose D."/>
            <person name="Mock T."/>
            <person name="Neilson J.A."/>
            <person name="Onodera N.T."/>
            <person name="Poole A.M."/>
            <person name="Pritham E.J."/>
            <person name="Richards T.A."/>
            <person name="Rocap G."/>
            <person name="Roy S.W."/>
            <person name="Sarai C."/>
            <person name="Schaack S."/>
            <person name="Shirato S."/>
            <person name="Slamovits C.H."/>
            <person name="Spencer D.F."/>
            <person name="Suzuki S."/>
            <person name="Worden A.Z."/>
            <person name="Zauner S."/>
            <person name="Barry K."/>
            <person name="Bell C."/>
            <person name="Bharti A.K."/>
            <person name="Crow J.A."/>
            <person name="Grimwood J."/>
            <person name="Kramer R."/>
            <person name="Lindquist E."/>
            <person name="Lucas S."/>
            <person name="Salamov A."/>
            <person name="McFadden G.I."/>
            <person name="Lane C.E."/>
            <person name="Keeling P.J."/>
            <person name="Gray M.W."/>
            <person name="Grigoriev I.V."/>
            <person name="Archibald J.M."/>
        </authorList>
    </citation>
    <scope>NUCLEOTIDE SEQUENCE</scope>
    <source>
        <strain evidence="14">CCMP2712</strain>
    </source>
</reference>
<dbReference type="FunFam" id="3.30.1300.10:FF:000001">
    <property type="entry name" value="Pantothenate synthetase"/>
    <property type="match status" value="1"/>
</dbReference>
<name>L1IBU6_GUITC</name>
<gene>
    <name evidence="12" type="ORF">GUITHDRAFT_147933</name>
</gene>
<dbReference type="AlphaFoldDB" id="L1IBU6"/>
<keyword evidence="14" id="KW-1185">Reference proteome</keyword>
<dbReference type="OMA" id="CNHKLEP"/>
<dbReference type="eggNOG" id="KOG3042">
    <property type="taxonomic scope" value="Eukaryota"/>
</dbReference>
<evidence type="ECO:0000256" key="9">
    <source>
        <dbReference type="ARBA" id="ARBA00029902"/>
    </source>
</evidence>
<keyword evidence="7" id="KW-0547">Nucleotide-binding</keyword>
<dbReference type="Proteomes" id="UP000011087">
    <property type="component" value="Unassembled WGS sequence"/>
</dbReference>
<dbReference type="InterPro" id="IPR003721">
    <property type="entry name" value="Pantoate_ligase"/>
</dbReference>
<dbReference type="RefSeq" id="XP_005820369.1">
    <property type="nucleotide sequence ID" value="XM_005820312.1"/>
</dbReference>
<dbReference type="Gene3D" id="3.30.1300.10">
    <property type="entry name" value="Pantoate-beta-alanine ligase, C-terminal domain"/>
    <property type="match status" value="1"/>
</dbReference>
<dbReference type="CDD" id="cd00560">
    <property type="entry name" value="PanC"/>
    <property type="match status" value="1"/>
</dbReference>
<evidence type="ECO:0000256" key="7">
    <source>
        <dbReference type="ARBA" id="ARBA00022741"/>
    </source>
</evidence>
<dbReference type="InterPro" id="IPR042176">
    <property type="entry name" value="Pantoate_ligase_C"/>
</dbReference>
<dbReference type="PANTHER" id="PTHR21299:SF1">
    <property type="entry name" value="PANTOATE--BETA-ALANINE LIGASE"/>
    <property type="match status" value="1"/>
</dbReference>
<keyword evidence="8" id="KW-0067">ATP-binding</keyword>
<dbReference type="HAMAP" id="MF_00158">
    <property type="entry name" value="PanC"/>
    <property type="match status" value="1"/>
</dbReference>
<dbReference type="Pfam" id="PF02569">
    <property type="entry name" value="Pantoate_ligase"/>
    <property type="match status" value="1"/>
</dbReference>
<dbReference type="FunFam" id="3.40.50.620:FF:000013">
    <property type="entry name" value="Pantothenate synthetase"/>
    <property type="match status" value="1"/>
</dbReference>
<dbReference type="EnsemblProtists" id="EKX33389">
    <property type="protein sequence ID" value="EKX33389"/>
    <property type="gene ID" value="GUITHDRAFT_147933"/>
</dbReference>
<evidence type="ECO:0000313" key="14">
    <source>
        <dbReference type="Proteomes" id="UP000011087"/>
    </source>
</evidence>
<reference evidence="12 14" key="1">
    <citation type="journal article" date="2012" name="Nature">
        <title>Algal genomes reveal evolutionary mosaicism and the fate of nucleomorphs.</title>
        <authorList>
            <consortium name="DOE Joint Genome Institute"/>
            <person name="Curtis B.A."/>
            <person name="Tanifuji G."/>
            <person name="Burki F."/>
            <person name="Gruber A."/>
            <person name="Irimia M."/>
            <person name="Maruyama S."/>
            <person name="Arias M.C."/>
            <person name="Ball S.G."/>
            <person name="Gile G.H."/>
            <person name="Hirakawa Y."/>
            <person name="Hopkins J.F."/>
            <person name="Kuo A."/>
            <person name="Rensing S.A."/>
            <person name="Schmutz J."/>
            <person name="Symeonidi A."/>
            <person name="Elias M."/>
            <person name="Eveleigh R.J."/>
            <person name="Herman E.K."/>
            <person name="Klute M.J."/>
            <person name="Nakayama T."/>
            <person name="Obornik M."/>
            <person name="Reyes-Prieto A."/>
            <person name="Armbrust E.V."/>
            <person name="Aves S.J."/>
            <person name="Beiko R.G."/>
            <person name="Coutinho P."/>
            <person name="Dacks J.B."/>
            <person name="Durnford D.G."/>
            <person name="Fast N.M."/>
            <person name="Green B.R."/>
            <person name="Grisdale C.J."/>
            <person name="Hempel F."/>
            <person name="Henrissat B."/>
            <person name="Hoppner M.P."/>
            <person name="Ishida K."/>
            <person name="Kim E."/>
            <person name="Koreny L."/>
            <person name="Kroth P.G."/>
            <person name="Liu Y."/>
            <person name="Malik S.B."/>
            <person name="Maier U.G."/>
            <person name="McRose D."/>
            <person name="Mock T."/>
            <person name="Neilson J.A."/>
            <person name="Onodera N.T."/>
            <person name="Poole A.M."/>
            <person name="Pritham E.J."/>
            <person name="Richards T.A."/>
            <person name="Rocap G."/>
            <person name="Roy S.W."/>
            <person name="Sarai C."/>
            <person name="Schaack S."/>
            <person name="Shirato S."/>
            <person name="Slamovits C.H."/>
            <person name="Spencer D.F."/>
            <person name="Suzuki S."/>
            <person name="Worden A.Z."/>
            <person name="Zauner S."/>
            <person name="Barry K."/>
            <person name="Bell C."/>
            <person name="Bharti A.K."/>
            <person name="Crow J.A."/>
            <person name="Grimwood J."/>
            <person name="Kramer R."/>
            <person name="Lindquist E."/>
            <person name="Lucas S."/>
            <person name="Salamov A."/>
            <person name="McFadden G.I."/>
            <person name="Lane C.E."/>
            <person name="Keeling P.J."/>
            <person name="Gray M.W."/>
            <person name="Grigoriev I.V."/>
            <person name="Archibald J.M."/>
        </authorList>
    </citation>
    <scope>NUCLEOTIDE SEQUENCE</scope>
    <source>
        <strain evidence="12 14">CCMP2712</strain>
    </source>
</reference>
<evidence type="ECO:0000313" key="13">
    <source>
        <dbReference type="EnsemblProtists" id="EKX33389"/>
    </source>
</evidence>
<evidence type="ECO:0000313" key="12">
    <source>
        <dbReference type="EMBL" id="EKX33389.1"/>
    </source>
</evidence>
<dbReference type="NCBIfam" id="TIGR00018">
    <property type="entry name" value="panC"/>
    <property type="match status" value="1"/>
</dbReference>
<evidence type="ECO:0000256" key="2">
    <source>
        <dbReference type="ARBA" id="ARBA00009256"/>
    </source>
</evidence>
<dbReference type="InterPro" id="IPR014729">
    <property type="entry name" value="Rossmann-like_a/b/a_fold"/>
</dbReference>
<dbReference type="EC" id="6.3.2.1" evidence="3"/>
<dbReference type="PANTHER" id="PTHR21299">
    <property type="entry name" value="CYTIDYLATE KINASE/PANTOATE-BETA-ALANINE LIGASE"/>
    <property type="match status" value="1"/>
</dbReference>
<dbReference type="GO" id="GO:0015940">
    <property type="term" value="P:pantothenate biosynthetic process"/>
    <property type="evidence" value="ECO:0007669"/>
    <property type="project" value="UniProtKB-UniPathway"/>
</dbReference>